<dbReference type="InterPro" id="IPR027417">
    <property type="entry name" value="P-loop_NTPase"/>
</dbReference>
<dbReference type="InParanoid" id="D8TFX2"/>
<evidence type="ECO:0000256" key="1">
    <source>
        <dbReference type="ARBA" id="ARBA00023054"/>
    </source>
</evidence>
<evidence type="ECO:0000313" key="5">
    <source>
        <dbReference type="EMBL" id="EFJ04447.1"/>
    </source>
</evidence>
<dbReference type="InterPro" id="IPR036961">
    <property type="entry name" value="Kinesin_motor_dom_sf"/>
</dbReference>
<dbReference type="PANTHER" id="PTHR47968">
    <property type="entry name" value="CENTROMERE PROTEIN E"/>
    <property type="match status" value="1"/>
</dbReference>
<gene>
    <name evidence="5" type="ORF">SELMODRAFT_138675</name>
</gene>
<evidence type="ECO:0000256" key="2">
    <source>
        <dbReference type="ARBA" id="ARBA00023175"/>
    </source>
</evidence>
<keyword evidence="3" id="KW-0547">Nucleotide-binding</keyword>
<dbReference type="Gramene" id="EFJ04447">
    <property type="protein sequence ID" value="EFJ04447"/>
    <property type="gene ID" value="SELMODRAFT_138675"/>
</dbReference>
<dbReference type="HOGENOM" id="CLU_001485_2_9_1"/>
<dbReference type="SMART" id="SM00129">
    <property type="entry name" value="KISc"/>
    <property type="match status" value="1"/>
</dbReference>
<dbReference type="Proteomes" id="UP000001514">
    <property type="component" value="Unassembled WGS sequence"/>
</dbReference>
<evidence type="ECO:0000313" key="6">
    <source>
        <dbReference type="Proteomes" id="UP000001514"/>
    </source>
</evidence>
<feature type="binding site" evidence="3">
    <location>
        <begin position="5"/>
        <end position="12"/>
    </location>
    <ligand>
        <name>ATP</name>
        <dbReference type="ChEBI" id="CHEBI:30616"/>
    </ligand>
</feature>
<dbReference type="STRING" id="88036.D8TFX2"/>
<name>D8TFX2_SELML</name>
<keyword evidence="6" id="KW-1185">Reference proteome</keyword>
<dbReference type="EMBL" id="GL377867">
    <property type="protein sequence ID" value="EFJ04447.1"/>
    <property type="molecule type" value="Genomic_DNA"/>
</dbReference>
<dbReference type="OMA" id="RIHEDTC"/>
<dbReference type="GO" id="GO:0005524">
    <property type="term" value="F:ATP binding"/>
    <property type="evidence" value="ECO:0007669"/>
    <property type="project" value="UniProtKB-UniRule"/>
</dbReference>
<dbReference type="PANTHER" id="PTHR47968:SF75">
    <property type="entry name" value="CENTROMERE-ASSOCIATED PROTEIN E"/>
    <property type="match status" value="1"/>
</dbReference>
<dbReference type="PROSITE" id="PS50067">
    <property type="entry name" value="KINESIN_MOTOR_2"/>
    <property type="match status" value="1"/>
</dbReference>
<dbReference type="SUPFAM" id="SSF52540">
    <property type="entry name" value="P-loop containing nucleoside triphosphate hydrolases"/>
    <property type="match status" value="1"/>
</dbReference>
<evidence type="ECO:0000256" key="3">
    <source>
        <dbReference type="PROSITE-ProRule" id="PRU00283"/>
    </source>
</evidence>
<protein>
    <recommendedName>
        <fullName evidence="4">Kinesin motor domain-containing protein</fullName>
    </recommendedName>
</protein>
<feature type="non-terminal residue" evidence="5">
    <location>
        <position position="1"/>
    </location>
</feature>
<accession>D8TFX2</accession>
<dbReference type="Gene3D" id="3.40.850.10">
    <property type="entry name" value="Kinesin motor domain"/>
    <property type="match status" value="1"/>
</dbReference>
<keyword evidence="1" id="KW-0175">Coiled coil</keyword>
<dbReference type="AlphaFoldDB" id="D8TFX2"/>
<dbReference type="Pfam" id="PF00225">
    <property type="entry name" value="Kinesin"/>
    <property type="match status" value="1"/>
</dbReference>
<organism evidence="6">
    <name type="scientific">Selaginella moellendorffii</name>
    <name type="common">Spikemoss</name>
    <dbReference type="NCBI Taxonomy" id="88036"/>
    <lineage>
        <taxon>Eukaryota</taxon>
        <taxon>Viridiplantae</taxon>
        <taxon>Streptophyta</taxon>
        <taxon>Embryophyta</taxon>
        <taxon>Tracheophyta</taxon>
        <taxon>Lycopodiopsida</taxon>
        <taxon>Selaginellales</taxon>
        <taxon>Selaginellaceae</taxon>
        <taxon>Selaginella</taxon>
    </lineage>
</organism>
<dbReference type="OrthoDB" id="3176171at2759"/>
<reference evidence="5 6" key="1">
    <citation type="journal article" date="2011" name="Science">
        <title>The Selaginella genome identifies genetic changes associated with the evolution of vascular plants.</title>
        <authorList>
            <person name="Banks J.A."/>
            <person name="Nishiyama T."/>
            <person name="Hasebe M."/>
            <person name="Bowman J.L."/>
            <person name="Gribskov M."/>
            <person name="dePamphilis C."/>
            <person name="Albert V.A."/>
            <person name="Aono N."/>
            <person name="Aoyama T."/>
            <person name="Ambrose B.A."/>
            <person name="Ashton N.W."/>
            <person name="Axtell M.J."/>
            <person name="Barker E."/>
            <person name="Barker M.S."/>
            <person name="Bennetzen J.L."/>
            <person name="Bonawitz N.D."/>
            <person name="Chapple C."/>
            <person name="Cheng C."/>
            <person name="Correa L.G."/>
            <person name="Dacre M."/>
            <person name="DeBarry J."/>
            <person name="Dreyer I."/>
            <person name="Elias M."/>
            <person name="Engstrom E.M."/>
            <person name="Estelle M."/>
            <person name="Feng L."/>
            <person name="Finet C."/>
            <person name="Floyd S.K."/>
            <person name="Frommer W.B."/>
            <person name="Fujita T."/>
            <person name="Gramzow L."/>
            <person name="Gutensohn M."/>
            <person name="Harholt J."/>
            <person name="Hattori M."/>
            <person name="Heyl A."/>
            <person name="Hirai T."/>
            <person name="Hiwatashi Y."/>
            <person name="Ishikawa M."/>
            <person name="Iwata M."/>
            <person name="Karol K.G."/>
            <person name="Koehler B."/>
            <person name="Kolukisaoglu U."/>
            <person name="Kubo M."/>
            <person name="Kurata T."/>
            <person name="Lalonde S."/>
            <person name="Li K."/>
            <person name="Li Y."/>
            <person name="Litt A."/>
            <person name="Lyons E."/>
            <person name="Manning G."/>
            <person name="Maruyama T."/>
            <person name="Michael T.P."/>
            <person name="Mikami K."/>
            <person name="Miyazaki S."/>
            <person name="Morinaga S."/>
            <person name="Murata T."/>
            <person name="Mueller-Roeber B."/>
            <person name="Nelson D.R."/>
            <person name="Obara M."/>
            <person name="Oguri Y."/>
            <person name="Olmstead R.G."/>
            <person name="Onodera N."/>
            <person name="Petersen B.L."/>
            <person name="Pils B."/>
            <person name="Prigge M."/>
            <person name="Rensing S.A."/>
            <person name="Riano-Pachon D.M."/>
            <person name="Roberts A.W."/>
            <person name="Sato Y."/>
            <person name="Scheller H.V."/>
            <person name="Schulz B."/>
            <person name="Schulz C."/>
            <person name="Shakirov E.V."/>
            <person name="Shibagaki N."/>
            <person name="Shinohara N."/>
            <person name="Shippen D.E."/>
            <person name="Soerensen I."/>
            <person name="Sotooka R."/>
            <person name="Sugimoto N."/>
            <person name="Sugita M."/>
            <person name="Sumikawa N."/>
            <person name="Tanurdzic M."/>
            <person name="Theissen G."/>
            <person name="Ulvskov P."/>
            <person name="Wakazuki S."/>
            <person name="Weng J.K."/>
            <person name="Willats W.W."/>
            <person name="Wipf D."/>
            <person name="Wolf P.G."/>
            <person name="Yang L."/>
            <person name="Zimmer A.D."/>
            <person name="Zhu Q."/>
            <person name="Mitros T."/>
            <person name="Hellsten U."/>
            <person name="Loque D."/>
            <person name="Otillar R."/>
            <person name="Salamov A."/>
            <person name="Schmutz J."/>
            <person name="Shapiro H."/>
            <person name="Lindquist E."/>
            <person name="Lucas S."/>
            <person name="Rokhsar D."/>
            <person name="Grigoriev I.V."/>
        </authorList>
    </citation>
    <scope>NUCLEOTIDE SEQUENCE [LARGE SCALE GENOMIC DNA]</scope>
</reference>
<dbReference type="InterPro" id="IPR027640">
    <property type="entry name" value="Kinesin-like_fam"/>
</dbReference>
<dbReference type="InterPro" id="IPR001752">
    <property type="entry name" value="Kinesin_motor_dom"/>
</dbReference>
<proteinExistence type="inferred from homology"/>
<keyword evidence="3" id="KW-0067">ATP-binding</keyword>
<comment type="similarity">
    <text evidence="3">Belongs to the TRAFAC class myosin-kinesin ATPase superfamily. Kinesin family.</text>
</comment>
<dbReference type="KEGG" id="smo:SELMODRAFT_138675"/>
<sequence>IFAYGQTSSGKTYTMRGSERDPGLIHRAICDVFSTIQSILDREFLIRVSYMEIYKEEINDLLAPENRKLRIHENSVRGIFVAGLREEIVSSPDQVFEFLKFGEAYRHFGKTNMNVYSSRSHTIFRMVNMFFLCQSQS</sequence>
<feature type="domain" description="Kinesin motor" evidence="4">
    <location>
        <begin position="1"/>
        <end position="137"/>
    </location>
</feature>
<keyword evidence="2 3" id="KW-0505">Motor protein</keyword>
<dbReference type="GO" id="GO:0007018">
    <property type="term" value="P:microtubule-based movement"/>
    <property type="evidence" value="ECO:0007669"/>
    <property type="project" value="InterPro"/>
</dbReference>
<dbReference type="eggNOG" id="KOG0242">
    <property type="taxonomic scope" value="Eukaryota"/>
</dbReference>
<dbReference type="GO" id="GO:0008017">
    <property type="term" value="F:microtubule binding"/>
    <property type="evidence" value="ECO:0007669"/>
    <property type="project" value="InterPro"/>
</dbReference>
<dbReference type="GO" id="GO:0003777">
    <property type="term" value="F:microtubule motor activity"/>
    <property type="evidence" value="ECO:0007669"/>
    <property type="project" value="InterPro"/>
</dbReference>
<evidence type="ECO:0000259" key="4">
    <source>
        <dbReference type="PROSITE" id="PS50067"/>
    </source>
</evidence>